<comment type="caution">
    <text evidence="1">The sequence shown here is derived from an EMBL/GenBank/DDBJ whole genome shotgun (WGS) entry which is preliminary data.</text>
</comment>
<proteinExistence type="predicted"/>
<name>A0ABW1Z1Q1_9RHOB</name>
<gene>
    <name evidence="1" type="ORF">ACFQAU_11395</name>
</gene>
<accession>A0ABW1Z1Q1</accession>
<keyword evidence="2" id="KW-1185">Reference proteome</keyword>
<protein>
    <recommendedName>
        <fullName evidence="3">Integrase</fullName>
    </recommendedName>
</protein>
<evidence type="ECO:0000313" key="1">
    <source>
        <dbReference type="EMBL" id="MFC6642217.1"/>
    </source>
</evidence>
<organism evidence="1 2">
    <name type="scientific">Sulfitobacter profundi</name>
    <dbReference type="NCBI Taxonomy" id="2679961"/>
    <lineage>
        <taxon>Bacteria</taxon>
        <taxon>Pseudomonadati</taxon>
        <taxon>Pseudomonadota</taxon>
        <taxon>Alphaproteobacteria</taxon>
        <taxon>Rhodobacterales</taxon>
        <taxon>Roseobacteraceae</taxon>
        <taxon>Sulfitobacter</taxon>
    </lineage>
</organism>
<dbReference type="Proteomes" id="UP001596403">
    <property type="component" value="Unassembled WGS sequence"/>
</dbReference>
<dbReference type="RefSeq" id="WP_386282296.1">
    <property type="nucleotide sequence ID" value="NZ_JBHSWA010000001.1"/>
</dbReference>
<dbReference type="EMBL" id="JBHSWA010000001">
    <property type="protein sequence ID" value="MFC6642217.1"/>
    <property type="molecule type" value="Genomic_DNA"/>
</dbReference>
<reference evidence="2" key="1">
    <citation type="journal article" date="2019" name="Int. J. Syst. Evol. Microbiol.">
        <title>The Global Catalogue of Microorganisms (GCM) 10K type strain sequencing project: providing services to taxonomists for standard genome sequencing and annotation.</title>
        <authorList>
            <consortium name="The Broad Institute Genomics Platform"/>
            <consortium name="The Broad Institute Genome Sequencing Center for Infectious Disease"/>
            <person name="Wu L."/>
            <person name="Ma J."/>
        </authorList>
    </citation>
    <scope>NUCLEOTIDE SEQUENCE [LARGE SCALE GENOMIC DNA]</scope>
    <source>
        <strain evidence="2">NBRC 111368</strain>
    </source>
</reference>
<sequence>MFLKLHSLIRTDGNLAGERLPYLSGEGLDAYSMMWSAARRAQFTPNTRSTALNCLIPMRLWSVISGVNVEREMVFGSCLSHEQVEDMLYYIGLKRKDLATLTIARPADLNRFLSACEPVSAGTENLRRIYINNYLMWLGSYGNLVLQKPGKLLTI</sequence>
<evidence type="ECO:0000313" key="2">
    <source>
        <dbReference type="Proteomes" id="UP001596403"/>
    </source>
</evidence>
<evidence type="ECO:0008006" key="3">
    <source>
        <dbReference type="Google" id="ProtNLM"/>
    </source>
</evidence>